<gene>
    <name evidence="1" type="ORF">JR347_13180</name>
</gene>
<name>A0A974WFH5_9BACT</name>
<dbReference type="KEGG" id="fuv:JR347_13180"/>
<sequence>MKLLKIHSGPFHRFGSRYGSMFDPTHLLGRGVFDDTWLVKKESEKENEAKTGKMGRTNKVIKI</sequence>
<reference evidence="1" key="1">
    <citation type="submission" date="2021-02" db="EMBL/GenBank/DDBJ databases">
        <title>Fulvivirga sp. S481 isolated from sea water.</title>
        <authorList>
            <person name="Bae S.S."/>
            <person name="Baek K."/>
        </authorList>
    </citation>
    <scope>NUCLEOTIDE SEQUENCE</scope>
    <source>
        <strain evidence="1">S481</strain>
    </source>
</reference>
<accession>A0A974WFH5</accession>
<evidence type="ECO:0000313" key="1">
    <source>
        <dbReference type="EMBL" id="QSE96548.1"/>
    </source>
</evidence>
<organism evidence="1 2">
    <name type="scientific">Fulvivirga lutea</name>
    <dbReference type="NCBI Taxonomy" id="2810512"/>
    <lineage>
        <taxon>Bacteria</taxon>
        <taxon>Pseudomonadati</taxon>
        <taxon>Bacteroidota</taxon>
        <taxon>Cytophagia</taxon>
        <taxon>Cytophagales</taxon>
        <taxon>Fulvivirgaceae</taxon>
        <taxon>Fulvivirga</taxon>
    </lineage>
</organism>
<dbReference type="RefSeq" id="WP_205721062.1">
    <property type="nucleotide sequence ID" value="NZ_CP070608.1"/>
</dbReference>
<protein>
    <submittedName>
        <fullName evidence="1">Uncharacterized protein</fullName>
    </submittedName>
</protein>
<dbReference type="EMBL" id="CP070608">
    <property type="protein sequence ID" value="QSE96548.1"/>
    <property type="molecule type" value="Genomic_DNA"/>
</dbReference>
<dbReference type="AlphaFoldDB" id="A0A974WFH5"/>
<keyword evidence="2" id="KW-1185">Reference proteome</keyword>
<dbReference type="Proteomes" id="UP000662783">
    <property type="component" value="Chromosome"/>
</dbReference>
<proteinExistence type="predicted"/>
<evidence type="ECO:0000313" key="2">
    <source>
        <dbReference type="Proteomes" id="UP000662783"/>
    </source>
</evidence>